<gene>
    <name evidence="18" type="primary">luxQ_4</name>
    <name evidence="18" type="ORF">ERS852578_02076</name>
</gene>
<keyword evidence="8 18" id="KW-0418">Kinase</keyword>
<dbReference type="SMART" id="SM01079">
    <property type="entry name" value="CHASE"/>
    <property type="match status" value="1"/>
</dbReference>
<name>A0A173U2H9_9FIRM</name>
<dbReference type="SMART" id="SM00448">
    <property type="entry name" value="REC"/>
    <property type="match status" value="1"/>
</dbReference>
<dbReference type="PROSITE" id="PS50109">
    <property type="entry name" value="HIS_KIN"/>
    <property type="match status" value="1"/>
</dbReference>
<dbReference type="PANTHER" id="PTHR45339:SF1">
    <property type="entry name" value="HYBRID SIGNAL TRANSDUCTION HISTIDINE KINASE J"/>
    <property type="match status" value="1"/>
</dbReference>
<dbReference type="CDD" id="cd00082">
    <property type="entry name" value="HisKA"/>
    <property type="match status" value="1"/>
</dbReference>
<dbReference type="PROSITE" id="PS50110">
    <property type="entry name" value="RESPONSE_REGULATORY"/>
    <property type="match status" value="1"/>
</dbReference>
<dbReference type="InterPro" id="IPR003594">
    <property type="entry name" value="HATPase_dom"/>
</dbReference>
<dbReference type="SMART" id="SM00387">
    <property type="entry name" value="HATPase_c"/>
    <property type="match status" value="1"/>
</dbReference>
<dbReference type="Pfam" id="PF00512">
    <property type="entry name" value="HisKA"/>
    <property type="match status" value="1"/>
</dbReference>
<keyword evidence="11 14" id="KW-0472">Membrane</keyword>
<protein>
    <recommendedName>
        <fullName evidence="4">Stage 0 sporulation protein A homolog</fullName>
        <ecNumber evidence="3">2.7.13.3</ecNumber>
    </recommendedName>
</protein>
<dbReference type="CDD" id="cd17546">
    <property type="entry name" value="REC_hyHK_CKI1_RcsC-like"/>
    <property type="match status" value="1"/>
</dbReference>
<dbReference type="SMART" id="SM00388">
    <property type="entry name" value="HisKA"/>
    <property type="match status" value="1"/>
</dbReference>
<dbReference type="SUPFAM" id="SSF55874">
    <property type="entry name" value="ATPase domain of HSP90 chaperone/DNA topoisomerase II/histidine kinase"/>
    <property type="match status" value="1"/>
</dbReference>
<dbReference type="InterPro" id="IPR003661">
    <property type="entry name" value="HisK_dim/P_dom"/>
</dbReference>
<keyword evidence="10" id="KW-0902">Two-component regulatory system</keyword>
<dbReference type="Proteomes" id="UP000095390">
    <property type="component" value="Unassembled WGS sequence"/>
</dbReference>
<evidence type="ECO:0000256" key="14">
    <source>
        <dbReference type="SAM" id="Phobius"/>
    </source>
</evidence>
<evidence type="ECO:0000256" key="12">
    <source>
        <dbReference type="ARBA" id="ARBA00024867"/>
    </source>
</evidence>
<dbReference type="Gene3D" id="3.30.450.350">
    <property type="entry name" value="CHASE domain"/>
    <property type="match status" value="1"/>
</dbReference>
<keyword evidence="7 14" id="KW-0812">Transmembrane</keyword>
<dbReference type="GO" id="GO:0000155">
    <property type="term" value="F:phosphorelay sensor kinase activity"/>
    <property type="evidence" value="ECO:0007669"/>
    <property type="project" value="InterPro"/>
</dbReference>
<comment type="catalytic activity">
    <reaction evidence="1">
        <text>ATP + protein L-histidine = ADP + protein N-phospho-L-histidine.</text>
        <dbReference type="EC" id="2.7.13.3"/>
    </reaction>
</comment>
<evidence type="ECO:0000256" key="1">
    <source>
        <dbReference type="ARBA" id="ARBA00000085"/>
    </source>
</evidence>
<dbReference type="Pfam" id="PF02518">
    <property type="entry name" value="HATPase_c"/>
    <property type="match status" value="1"/>
</dbReference>
<dbReference type="InterPro" id="IPR006189">
    <property type="entry name" value="CHASE_dom"/>
</dbReference>
<keyword evidence="9 14" id="KW-1133">Transmembrane helix</keyword>
<accession>A0A173U2H9</accession>
<organism evidence="18 19">
    <name type="scientific">Anaerobutyricum hallii</name>
    <dbReference type="NCBI Taxonomy" id="39488"/>
    <lineage>
        <taxon>Bacteria</taxon>
        <taxon>Bacillati</taxon>
        <taxon>Bacillota</taxon>
        <taxon>Clostridia</taxon>
        <taxon>Lachnospirales</taxon>
        <taxon>Lachnospiraceae</taxon>
        <taxon>Anaerobutyricum</taxon>
    </lineage>
</organism>
<dbReference type="AlphaFoldDB" id="A0A173U2H9"/>
<evidence type="ECO:0000313" key="19">
    <source>
        <dbReference type="Proteomes" id="UP000095390"/>
    </source>
</evidence>
<keyword evidence="5 13" id="KW-0597">Phosphoprotein</keyword>
<feature type="domain" description="Response regulatory" evidence="16">
    <location>
        <begin position="564"/>
        <end position="685"/>
    </location>
</feature>
<dbReference type="PANTHER" id="PTHR45339">
    <property type="entry name" value="HYBRID SIGNAL TRANSDUCTION HISTIDINE KINASE J"/>
    <property type="match status" value="1"/>
</dbReference>
<dbReference type="GO" id="GO:0016020">
    <property type="term" value="C:membrane"/>
    <property type="evidence" value="ECO:0007669"/>
    <property type="project" value="UniProtKB-SubCell"/>
</dbReference>
<sequence length="690" mass="78401">MKKDSGLYKKIKIYCYIVGLIAFLTAFFISVFLLHNLEKNEKTTGKYMAQITEKRVRARLDQYIILSNLLGNYISAGENLDENTFSELAEKIPNEDGVIKAFELAPEGIVTDIYPKQENEGAFGLDMLQEHERKKDAVVARDSGKYTIGGPYQLKQGGTGALLFNPVYQDNNSDKGEFWGFVILVIDWNRFIDEINLDYLSDADFCYRIWSYDRDGNDRIILAESQDDMPDNILTVECTVPNNTWYFDIIPSEGWIPRSYWIMCIVVSYVYSLLVATVFYLIFSKKHRERQYEAELKKSAEQAKNASEAKTRFLFNMSHDIRTPMNAIVGFSGLLEKNLQNEKKAKEYLGKIQSSSNLLLMIINQILEMARIESGTAVLQLKAEDMDALFHRVHTVFEEDIRKKNLQYHADLDIRHHYVVCDQTKLQEIMLNIISNAIKYTPEGHSIYVEIHEAASENPSKIHYIFSCEDTGIGMSEEYLPHVYEEFSREHTTTENKVQGTGLGLSIIKSMIELMDGSIQVESRQGIGTKFTVDLSFDIASKEEVYGNQNAMKPPAIHTIKGTRILLVEDNDLNAEIAKTVLEDVGALITRVEDGQQAVKLFKEKPAGTFDAILMDLMMPVMDGYTATKKIRSLEHSDAKTIPIIAMTANAFQEDAEKCIAVGMNAHLAKPLNIEKMMTTICHLVKKKNE</sequence>
<dbReference type="FunFam" id="3.30.565.10:FF:000006">
    <property type="entry name" value="Sensor histidine kinase WalK"/>
    <property type="match status" value="1"/>
</dbReference>
<feature type="domain" description="Histidine kinase" evidence="15">
    <location>
        <begin position="316"/>
        <end position="539"/>
    </location>
</feature>
<evidence type="ECO:0000256" key="9">
    <source>
        <dbReference type="ARBA" id="ARBA00022989"/>
    </source>
</evidence>
<evidence type="ECO:0000256" key="3">
    <source>
        <dbReference type="ARBA" id="ARBA00012438"/>
    </source>
</evidence>
<proteinExistence type="predicted"/>
<evidence type="ECO:0000313" key="18">
    <source>
        <dbReference type="EMBL" id="CUN08335.1"/>
    </source>
</evidence>
<feature type="transmembrane region" description="Helical" evidence="14">
    <location>
        <begin position="260"/>
        <end position="283"/>
    </location>
</feature>
<evidence type="ECO:0000256" key="10">
    <source>
        <dbReference type="ARBA" id="ARBA00023012"/>
    </source>
</evidence>
<evidence type="ECO:0000256" key="13">
    <source>
        <dbReference type="PROSITE-ProRule" id="PRU00169"/>
    </source>
</evidence>
<dbReference type="PROSITE" id="PS50839">
    <property type="entry name" value="CHASE"/>
    <property type="match status" value="1"/>
</dbReference>
<evidence type="ECO:0000259" key="15">
    <source>
        <dbReference type="PROSITE" id="PS50109"/>
    </source>
</evidence>
<comment type="subcellular location">
    <subcellularLocation>
        <location evidence="2">Membrane</location>
    </subcellularLocation>
</comment>
<dbReference type="EMBL" id="CYYC01000026">
    <property type="protein sequence ID" value="CUN08335.1"/>
    <property type="molecule type" value="Genomic_DNA"/>
</dbReference>
<evidence type="ECO:0000256" key="7">
    <source>
        <dbReference type="ARBA" id="ARBA00022692"/>
    </source>
</evidence>
<dbReference type="OrthoDB" id="9810305at2"/>
<comment type="function">
    <text evidence="12">May play the central regulatory role in sporulation. It may be an element of the effector pathway responsible for the activation of sporulation genes in response to nutritional stress. Spo0A may act in concert with spo0H (a sigma factor) to control the expression of some genes that are critical to the sporulation process.</text>
</comment>
<evidence type="ECO:0000256" key="11">
    <source>
        <dbReference type="ARBA" id="ARBA00023136"/>
    </source>
</evidence>
<evidence type="ECO:0000256" key="5">
    <source>
        <dbReference type="ARBA" id="ARBA00022553"/>
    </source>
</evidence>
<dbReference type="Gene3D" id="3.30.565.10">
    <property type="entry name" value="Histidine kinase-like ATPase, C-terminal domain"/>
    <property type="match status" value="1"/>
</dbReference>
<dbReference type="InterPro" id="IPR036097">
    <property type="entry name" value="HisK_dim/P_sf"/>
</dbReference>
<dbReference type="Pfam" id="PF00072">
    <property type="entry name" value="Response_reg"/>
    <property type="match status" value="1"/>
</dbReference>
<dbReference type="RefSeq" id="WP_022169477.1">
    <property type="nucleotide sequence ID" value="NZ_CAUDVV010000068.1"/>
</dbReference>
<dbReference type="InterPro" id="IPR036890">
    <property type="entry name" value="HATPase_C_sf"/>
</dbReference>
<reference evidence="18 19" key="1">
    <citation type="submission" date="2015-09" db="EMBL/GenBank/DDBJ databases">
        <authorList>
            <consortium name="Pathogen Informatics"/>
        </authorList>
    </citation>
    <scope>NUCLEOTIDE SEQUENCE [LARGE SCALE GENOMIC DNA]</scope>
    <source>
        <strain evidence="18 19">2789STDY5834966</strain>
    </source>
</reference>
<evidence type="ECO:0000256" key="8">
    <source>
        <dbReference type="ARBA" id="ARBA00022777"/>
    </source>
</evidence>
<dbReference type="PRINTS" id="PR00344">
    <property type="entry name" value="BCTRLSENSOR"/>
</dbReference>
<dbReference type="EC" id="2.7.13.3" evidence="3"/>
<feature type="domain" description="CHASE" evidence="17">
    <location>
        <begin position="106"/>
        <end position="202"/>
    </location>
</feature>
<feature type="transmembrane region" description="Helical" evidence="14">
    <location>
        <begin position="12"/>
        <end position="34"/>
    </location>
</feature>
<dbReference type="InterPro" id="IPR005467">
    <property type="entry name" value="His_kinase_dom"/>
</dbReference>
<evidence type="ECO:0000256" key="6">
    <source>
        <dbReference type="ARBA" id="ARBA00022679"/>
    </source>
</evidence>
<dbReference type="Gene3D" id="1.10.287.130">
    <property type="match status" value="1"/>
</dbReference>
<dbReference type="SUPFAM" id="SSF47384">
    <property type="entry name" value="Homodimeric domain of signal transducing histidine kinase"/>
    <property type="match status" value="1"/>
</dbReference>
<dbReference type="Pfam" id="PF03924">
    <property type="entry name" value="CHASE"/>
    <property type="match status" value="1"/>
</dbReference>
<dbReference type="InterPro" id="IPR004358">
    <property type="entry name" value="Sig_transdc_His_kin-like_C"/>
</dbReference>
<dbReference type="InterPro" id="IPR011006">
    <property type="entry name" value="CheY-like_superfamily"/>
</dbReference>
<feature type="modified residue" description="4-aspartylphosphate" evidence="13">
    <location>
        <position position="616"/>
    </location>
</feature>
<dbReference type="SUPFAM" id="SSF52172">
    <property type="entry name" value="CheY-like"/>
    <property type="match status" value="1"/>
</dbReference>
<dbReference type="Gene3D" id="3.40.50.2300">
    <property type="match status" value="1"/>
</dbReference>
<dbReference type="InterPro" id="IPR001789">
    <property type="entry name" value="Sig_transdc_resp-reg_receiver"/>
</dbReference>
<evidence type="ECO:0000259" key="17">
    <source>
        <dbReference type="PROSITE" id="PS50839"/>
    </source>
</evidence>
<evidence type="ECO:0000256" key="2">
    <source>
        <dbReference type="ARBA" id="ARBA00004370"/>
    </source>
</evidence>
<evidence type="ECO:0000256" key="4">
    <source>
        <dbReference type="ARBA" id="ARBA00018672"/>
    </source>
</evidence>
<evidence type="ECO:0000259" key="16">
    <source>
        <dbReference type="PROSITE" id="PS50110"/>
    </source>
</evidence>
<keyword evidence="6 18" id="KW-0808">Transferase</keyword>
<dbReference type="InterPro" id="IPR042240">
    <property type="entry name" value="CHASE_sf"/>
</dbReference>